<feature type="region of interest" description="Disordered" evidence="1">
    <location>
        <begin position="151"/>
        <end position="180"/>
    </location>
</feature>
<feature type="compositionally biased region" description="Acidic residues" evidence="1">
    <location>
        <begin position="170"/>
        <end position="180"/>
    </location>
</feature>
<comment type="caution">
    <text evidence="2">The sequence shown here is derived from an EMBL/GenBank/DDBJ whole genome shotgun (WGS) entry which is preliminary data.</text>
</comment>
<protein>
    <recommendedName>
        <fullName evidence="4">Smu12A</fullName>
    </recommendedName>
</protein>
<keyword evidence="3" id="KW-1185">Reference proteome</keyword>
<evidence type="ECO:0000313" key="3">
    <source>
        <dbReference type="Proteomes" id="UP001199054"/>
    </source>
</evidence>
<evidence type="ECO:0000313" key="2">
    <source>
        <dbReference type="EMBL" id="MCB5180078.1"/>
    </source>
</evidence>
<dbReference type="Proteomes" id="UP001199054">
    <property type="component" value="Unassembled WGS sequence"/>
</dbReference>
<dbReference type="EMBL" id="JAJAUY010000034">
    <property type="protein sequence ID" value="MCB5180078.1"/>
    <property type="molecule type" value="Genomic_DNA"/>
</dbReference>
<evidence type="ECO:0008006" key="4">
    <source>
        <dbReference type="Google" id="ProtNLM"/>
    </source>
</evidence>
<name>A0ABS8B643_9ACTN</name>
<dbReference type="RefSeq" id="WP_226726966.1">
    <property type="nucleotide sequence ID" value="NZ_JAJAUY010000034.1"/>
</dbReference>
<proteinExistence type="predicted"/>
<organism evidence="2 3">
    <name type="scientific">Streptomyces antimicrobicus</name>
    <dbReference type="NCBI Taxonomy" id="2883108"/>
    <lineage>
        <taxon>Bacteria</taxon>
        <taxon>Bacillati</taxon>
        <taxon>Actinomycetota</taxon>
        <taxon>Actinomycetes</taxon>
        <taxon>Kitasatosporales</taxon>
        <taxon>Streptomycetaceae</taxon>
        <taxon>Streptomyces</taxon>
    </lineage>
</organism>
<gene>
    <name evidence="2" type="ORF">LG632_11895</name>
</gene>
<accession>A0ABS8B643</accession>
<reference evidence="2 3" key="1">
    <citation type="submission" date="2021-10" db="EMBL/GenBank/DDBJ databases">
        <title>Streptomyces sp. strain SMC 277, a novel streptomycete isolated from soil.</title>
        <authorList>
            <person name="Chanama M."/>
        </authorList>
    </citation>
    <scope>NUCLEOTIDE SEQUENCE [LARGE SCALE GENOMIC DNA]</scope>
    <source>
        <strain evidence="2 3">SMC 277</strain>
    </source>
</reference>
<sequence length="180" mass="20252">MITAEQREQLRAWFAERLPVDVYESLVDVVVDREEITVVGRVPAAESVKEFRERTREQRMEVAREAEGLYRRKVAWGVETDQGRVLFTHLAVPVMTRLRQSERQVLDTLVAGGVARSRADALAWCVRLVSQHTDTWLADLRDSLDQVQRVRAQGPDVTAQGPAAARADAEPADSQESGDE</sequence>
<evidence type="ECO:0000256" key="1">
    <source>
        <dbReference type="SAM" id="MobiDB-lite"/>
    </source>
</evidence>